<dbReference type="InParanoid" id="F0Y493"/>
<dbReference type="SUPFAM" id="SSF47473">
    <property type="entry name" value="EF-hand"/>
    <property type="match status" value="1"/>
</dbReference>
<dbReference type="PROSITE" id="PS50222">
    <property type="entry name" value="EF_HAND_2"/>
    <property type="match status" value="2"/>
</dbReference>
<keyword evidence="3" id="KW-0472">Membrane</keyword>
<dbReference type="InterPro" id="IPR002048">
    <property type="entry name" value="EF_hand_dom"/>
</dbReference>
<accession>F0Y493</accession>
<dbReference type="Proteomes" id="UP000002729">
    <property type="component" value="Unassembled WGS sequence"/>
</dbReference>
<keyword evidence="6" id="KW-1185">Reference proteome</keyword>
<feature type="domain" description="EF-hand" evidence="4">
    <location>
        <begin position="347"/>
        <end position="382"/>
    </location>
</feature>
<dbReference type="InterPro" id="IPR018247">
    <property type="entry name" value="EF_Hand_1_Ca_BS"/>
</dbReference>
<dbReference type="EMBL" id="GL833124">
    <property type="protein sequence ID" value="EGB10082.1"/>
    <property type="molecule type" value="Genomic_DNA"/>
</dbReference>
<dbReference type="KEGG" id="aaf:AURANDRAFT_62627"/>
<dbReference type="Gene3D" id="1.10.238.10">
    <property type="entry name" value="EF-hand"/>
    <property type="match status" value="2"/>
</dbReference>
<dbReference type="SMART" id="SM00054">
    <property type="entry name" value="EFh"/>
    <property type="match status" value="2"/>
</dbReference>
<evidence type="ECO:0000259" key="4">
    <source>
        <dbReference type="PROSITE" id="PS50222"/>
    </source>
</evidence>
<evidence type="ECO:0000313" key="6">
    <source>
        <dbReference type="Proteomes" id="UP000002729"/>
    </source>
</evidence>
<sequence length="592" mass="61356">MDIGAAAAPAAAAANGAFAAVAWKDRKTSAAAFLASLAASLVVTDYGVLLHALFAVFLCWTYTLKRAMDAKEKALAALFAQIDEDGSGSIDADELAKALAVCAARKGQPPPTEKEVAKLFKKHATGNPKGVHMAEFRELEKHLGEAALEFGDEPAPEAPPDASPAKGRVSPGFSSLGKLVKAPSVKKRAKKKKKEKEPEIRGPLKGMLLRTFNSAANGAAGKQLGKAQLECAGVARDVNFAKGVLLWKDATMTGPLLAANVAFAAAHYVLPPNRVVPLYVCGAFFGLTETCDALQVVAERAPRALGRYVALRRGLAAGARKTGRPSTAFSKLLARTGSKASGAMAEALERTVRAIFKRVDVDGSESLSKAELRAFVEAAAADSGADAAHALADLDAAIAKVDLCDGEVDVAAFTTIVLDSNIAELLLASELRAQVLSPEGVECVKRPSAGSSTLGLSLSSHACAVAVRGDCFAYAKRSGHWAEFPLSTVARIAPDAQEPRAMVVACGDKVLAFNLANAFVAATLVAVLNDARDAVGVVARVVAEPKETPKKPPKSSSSVDIFCGAMDASQASSSSGSVRSSPQATRGGSLRL</sequence>
<gene>
    <name evidence="5" type="ORF">AURANDRAFT_62627</name>
</gene>
<reference evidence="5 6" key="1">
    <citation type="journal article" date="2011" name="Proc. Natl. Acad. Sci. U.S.A.">
        <title>Niche of harmful alga Aureococcus anophagefferens revealed through ecogenomics.</title>
        <authorList>
            <person name="Gobler C.J."/>
            <person name="Berry D.L."/>
            <person name="Dyhrman S.T."/>
            <person name="Wilhelm S.W."/>
            <person name="Salamov A."/>
            <person name="Lobanov A.V."/>
            <person name="Zhang Y."/>
            <person name="Collier J.L."/>
            <person name="Wurch L.L."/>
            <person name="Kustka A.B."/>
            <person name="Dill B.D."/>
            <person name="Shah M."/>
            <person name="VerBerkmoes N.C."/>
            <person name="Kuo A."/>
            <person name="Terry A."/>
            <person name="Pangilinan J."/>
            <person name="Lindquist E.A."/>
            <person name="Lucas S."/>
            <person name="Paulsen I.T."/>
            <person name="Hattenrath-Lehmann T.K."/>
            <person name="Talmage S.C."/>
            <person name="Walker E.A."/>
            <person name="Koch F."/>
            <person name="Burson A.M."/>
            <person name="Marcoval M.A."/>
            <person name="Tang Y.Z."/>
            <person name="Lecleir G.R."/>
            <person name="Coyne K.J."/>
            <person name="Berg G.M."/>
            <person name="Bertrand E.M."/>
            <person name="Saito M.A."/>
            <person name="Gladyshev V.N."/>
            <person name="Grigoriev I.V."/>
        </authorList>
    </citation>
    <scope>NUCLEOTIDE SEQUENCE [LARGE SCALE GENOMIC DNA]</scope>
    <source>
        <strain evidence="6">CCMP 1984</strain>
    </source>
</reference>
<evidence type="ECO:0000313" key="5">
    <source>
        <dbReference type="EMBL" id="EGB10082.1"/>
    </source>
</evidence>
<name>F0Y493_AURAN</name>
<proteinExistence type="predicted"/>
<dbReference type="InterPro" id="IPR011992">
    <property type="entry name" value="EF-hand-dom_pair"/>
</dbReference>
<feature type="domain" description="EF-hand" evidence="4">
    <location>
        <begin position="70"/>
        <end position="105"/>
    </location>
</feature>
<evidence type="ECO:0000256" key="1">
    <source>
        <dbReference type="ARBA" id="ARBA00022837"/>
    </source>
</evidence>
<keyword evidence="3" id="KW-1133">Transmembrane helix</keyword>
<keyword evidence="1" id="KW-0106">Calcium</keyword>
<dbReference type="Pfam" id="PF13202">
    <property type="entry name" value="EF-hand_5"/>
    <property type="match status" value="1"/>
</dbReference>
<dbReference type="GO" id="GO:0005509">
    <property type="term" value="F:calcium ion binding"/>
    <property type="evidence" value="ECO:0007669"/>
    <property type="project" value="InterPro"/>
</dbReference>
<dbReference type="AlphaFoldDB" id="F0Y493"/>
<keyword evidence="3" id="KW-0812">Transmembrane</keyword>
<dbReference type="GeneID" id="20223979"/>
<dbReference type="RefSeq" id="XP_009034913.1">
    <property type="nucleotide sequence ID" value="XM_009036665.1"/>
</dbReference>
<feature type="transmembrane region" description="Helical" evidence="3">
    <location>
        <begin position="29"/>
        <end position="62"/>
    </location>
</feature>
<evidence type="ECO:0000256" key="2">
    <source>
        <dbReference type="SAM" id="MobiDB-lite"/>
    </source>
</evidence>
<evidence type="ECO:0000256" key="3">
    <source>
        <dbReference type="SAM" id="Phobius"/>
    </source>
</evidence>
<organism evidence="6">
    <name type="scientific">Aureococcus anophagefferens</name>
    <name type="common">Harmful bloom alga</name>
    <dbReference type="NCBI Taxonomy" id="44056"/>
    <lineage>
        <taxon>Eukaryota</taxon>
        <taxon>Sar</taxon>
        <taxon>Stramenopiles</taxon>
        <taxon>Ochrophyta</taxon>
        <taxon>Pelagophyceae</taxon>
        <taxon>Pelagomonadales</taxon>
        <taxon>Pelagomonadaceae</taxon>
        <taxon>Aureococcus</taxon>
    </lineage>
</organism>
<feature type="compositionally biased region" description="Low complexity" evidence="2">
    <location>
        <begin position="569"/>
        <end position="581"/>
    </location>
</feature>
<feature type="region of interest" description="Disordered" evidence="2">
    <location>
        <begin position="569"/>
        <end position="592"/>
    </location>
</feature>
<dbReference type="PROSITE" id="PS00018">
    <property type="entry name" value="EF_HAND_1"/>
    <property type="match status" value="1"/>
</dbReference>
<protein>
    <recommendedName>
        <fullName evidence="4">EF-hand domain-containing protein</fullName>
    </recommendedName>
</protein>